<feature type="signal peptide" evidence="2">
    <location>
        <begin position="1"/>
        <end position="24"/>
    </location>
</feature>
<keyword evidence="4" id="KW-1185">Reference proteome</keyword>
<evidence type="ECO:0000313" key="4">
    <source>
        <dbReference type="Proteomes" id="UP000317043"/>
    </source>
</evidence>
<dbReference type="InParanoid" id="A0A543AW19"/>
<feature type="chain" id="PRO_5039619463" evidence="2">
    <location>
        <begin position="25"/>
        <end position="467"/>
    </location>
</feature>
<organism evidence="3 4">
    <name type="scientific">Stackebrandtia endophytica</name>
    <dbReference type="NCBI Taxonomy" id="1496996"/>
    <lineage>
        <taxon>Bacteria</taxon>
        <taxon>Bacillati</taxon>
        <taxon>Actinomycetota</taxon>
        <taxon>Actinomycetes</taxon>
        <taxon>Glycomycetales</taxon>
        <taxon>Glycomycetaceae</taxon>
        <taxon>Stackebrandtia</taxon>
    </lineage>
</organism>
<dbReference type="RefSeq" id="WP_142038687.1">
    <property type="nucleotide sequence ID" value="NZ_JBHTGS010000001.1"/>
</dbReference>
<proteinExistence type="predicted"/>
<comment type="caution">
    <text evidence="3">The sequence shown here is derived from an EMBL/GenBank/DDBJ whole genome shotgun (WGS) entry which is preliminary data.</text>
</comment>
<evidence type="ECO:0000256" key="2">
    <source>
        <dbReference type="SAM" id="SignalP"/>
    </source>
</evidence>
<accession>A0A543AW19</accession>
<reference evidence="3 4" key="1">
    <citation type="submission" date="2019-06" db="EMBL/GenBank/DDBJ databases">
        <title>Sequencing the genomes of 1000 actinobacteria strains.</title>
        <authorList>
            <person name="Klenk H.-P."/>
        </authorList>
    </citation>
    <scope>NUCLEOTIDE SEQUENCE [LARGE SCALE GENOMIC DNA]</scope>
    <source>
        <strain evidence="3 4">DSM 45928</strain>
    </source>
</reference>
<sequence>MSSTPVRRLLGCAAVLILSMATLTGQPPGGVSSPAQPVAFPGSDDVDPPPTAARSIEAVAARLTPYIDPEDELWRPHPPGGSAAADLNWDAHPQISRRLISEANVQTEVSVWLFPDPDTAVGYRESAIDVLSTKNEGNWTLGGSYGDVEYESQPFSEVGWEGGRIIGVGEEGRVTNETTSFLRHDIVVTRGILLTHMKWHAESALMEDPEAIPRTRDAEADAAARALLSLLGGDPANAAPVEPDTTALSNQVSASAPTLDFYHPDAAMEYWSRDDDLLCTEIDWLEKSLWHTGWSRSTTVRPSGVSDADRLTEQSASDAIDAVSVYEVYQLEADSDAARRQAEEWVGLGAAVVEHADPWPPDEPCSSWWQFGGEPVGGEYEVESIPVSNRAVTVNGWNGHIESMAARYVSADADDPAEVAVQVRAAFWHGNLAVYLRYQVGGGDDLDGALADAVNVVIEAARSMAPG</sequence>
<keyword evidence="2" id="KW-0732">Signal</keyword>
<gene>
    <name evidence="3" type="ORF">FB566_2313</name>
</gene>
<dbReference type="EMBL" id="VFOW01000001">
    <property type="protein sequence ID" value="TQL76776.1"/>
    <property type="molecule type" value="Genomic_DNA"/>
</dbReference>
<feature type="region of interest" description="Disordered" evidence="1">
    <location>
        <begin position="27"/>
        <end position="50"/>
    </location>
</feature>
<evidence type="ECO:0000313" key="3">
    <source>
        <dbReference type="EMBL" id="TQL76776.1"/>
    </source>
</evidence>
<dbReference type="Proteomes" id="UP000317043">
    <property type="component" value="Unassembled WGS sequence"/>
</dbReference>
<protein>
    <submittedName>
        <fullName evidence="3">Uncharacterized protein</fullName>
    </submittedName>
</protein>
<name>A0A543AW19_9ACTN</name>
<dbReference type="AlphaFoldDB" id="A0A543AW19"/>
<evidence type="ECO:0000256" key="1">
    <source>
        <dbReference type="SAM" id="MobiDB-lite"/>
    </source>
</evidence>